<protein>
    <submittedName>
        <fullName evidence="4">Uncharacterized protein</fullName>
    </submittedName>
</protein>
<dbReference type="SMR" id="A0A7R8UMB6"/>
<evidence type="ECO:0000256" key="1">
    <source>
        <dbReference type="ARBA" id="ARBA00011738"/>
    </source>
</evidence>
<sequence>MGKPILYGTHLSPPVRSVLLVAKAIDLELEFREVNILTFENRKPEFVEKNPQRTVPTLEDDGNIIWDSHAIVAYLVGKYAKDDALYPKDLYKRAVVDQRLHFDTGILFVRLRSILVPILFLRRPEIPQKKLDALSEGYAFIDKFLAKDPYLSGASLTVADLCCIATISSSQTVLPVDPEKYPNLTAWIKRIESLPFYEEVNGQYVKKLAALINLKIQEASKDGEN</sequence>
<dbReference type="InterPro" id="IPR004046">
    <property type="entry name" value="GST_C"/>
</dbReference>
<comment type="subunit">
    <text evidence="1">Homodimer.</text>
</comment>
<evidence type="ECO:0000259" key="3">
    <source>
        <dbReference type="PROSITE" id="PS50405"/>
    </source>
</evidence>
<dbReference type="InterPro" id="IPR004045">
    <property type="entry name" value="Glutathione_S-Trfase_N"/>
</dbReference>
<dbReference type="FunFam" id="3.40.30.10:FF:000034">
    <property type="entry name" value="glutathione S-transferase 1"/>
    <property type="match status" value="1"/>
</dbReference>
<dbReference type="Gene3D" id="1.20.1050.10">
    <property type="match status" value="1"/>
</dbReference>
<dbReference type="OMA" id="WNTHAIL"/>
<dbReference type="GO" id="GO:0006749">
    <property type="term" value="P:glutathione metabolic process"/>
    <property type="evidence" value="ECO:0007669"/>
    <property type="project" value="TreeGrafter"/>
</dbReference>
<dbReference type="AlphaFoldDB" id="A0A7R8UMB6"/>
<dbReference type="FunFam" id="1.20.1050.10:FF:000007">
    <property type="entry name" value="Glutathione S-transferase 1-1"/>
    <property type="match status" value="1"/>
</dbReference>
<dbReference type="CDD" id="cd03045">
    <property type="entry name" value="GST_N_Delta_Epsilon"/>
    <property type="match status" value="1"/>
</dbReference>
<evidence type="ECO:0000259" key="2">
    <source>
        <dbReference type="PROSITE" id="PS50404"/>
    </source>
</evidence>
<organism evidence="4 5">
    <name type="scientific">Hermetia illucens</name>
    <name type="common">Black soldier fly</name>
    <dbReference type="NCBI Taxonomy" id="343691"/>
    <lineage>
        <taxon>Eukaryota</taxon>
        <taxon>Metazoa</taxon>
        <taxon>Ecdysozoa</taxon>
        <taxon>Arthropoda</taxon>
        <taxon>Hexapoda</taxon>
        <taxon>Insecta</taxon>
        <taxon>Pterygota</taxon>
        <taxon>Neoptera</taxon>
        <taxon>Endopterygota</taxon>
        <taxon>Diptera</taxon>
        <taxon>Brachycera</taxon>
        <taxon>Stratiomyomorpha</taxon>
        <taxon>Stratiomyidae</taxon>
        <taxon>Hermetiinae</taxon>
        <taxon>Hermetia</taxon>
    </lineage>
</organism>
<dbReference type="SUPFAM" id="SSF52833">
    <property type="entry name" value="Thioredoxin-like"/>
    <property type="match status" value="1"/>
</dbReference>
<dbReference type="EMBL" id="LR899010">
    <property type="protein sequence ID" value="CAD7083157.1"/>
    <property type="molecule type" value="Genomic_DNA"/>
</dbReference>
<dbReference type="Pfam" id="PF00043">
    <property type="entry name" value="GST_C"/>
    <property type="match status" value="1"/>
</dbReference>
<dbReference type="InterPro" id="IPR036282">
    <property type="entry name" value="Glutathione-S-Trfase_C_sf"/>
</dbReference>
<dbReference type="Gene3D" id="3.40.30.10">
    <property type="entry name" value="Glutaredoxin"/>
    <property type="match status" value="1"/>
</dbReference>
<dbReference type="SFLD" id="SFLDS00019">
    <property type="entry name" value="Glutathione_Transferase_(cytos"/>
    <property type="match status" value="1"/>
</dbReference>
<dbReference type="Pfam" id="PF13417">
    <property type="entry name" value="GST_N_3"/>
    <property type="match status" value="1"/>
</dbReference>
<feature type="domain" description="GST C-terminal" evidence="3">
    <location>
        <begin position="89"/>
        <end position="208"/>
    </location>
</feature>
<dbReference type="FunCoup" id="A0A7R8UMB6">
    <property type="interactions" value="172"/>
</dbReference>
<name>A0A7R8UMB6_HERIL</name>
<dbReference type="InterPro" id="IPR036249">
    <property type="entry name" value="Thioredoxin-like_sf"/>
</dbReference>
<evidence type="ECO:0000313" key="4">
    <source>
        <dbReference type="EMBL" id="CAD7083157.1"/>
    </source>
</evidence>
<dbReference type="PROSITE" id="PS50405">
    <property type="entry name" value="GST_CTER"/>
    <property type="match status" value="1"/>
</dbReference>
<evidence type="ECO:0000313" key="5">
    <source>
        <dbReference type="Proteomes" id="UP000594454"/>
    </source>
</evidence>
<dbReference type="SFLD" id="SFLDG01153">
    <property type="entry name" value="Main.4:_Theta-like"/>
    <property type="match status" value="1"/>
</dbReference>
<dbReference type="PROSITE" id="PS50404">
    <property type="entry name" value="GST_NTER"/>
    <property type="match status" value="1"/>
</dbReference>
<dbReference type="InParanoid" id="A0A7R8UMB6"/>
<dbReference type="SFLD" id="SFLDG00358">
    <property type="entry name" value="Main_(cytGST)"/>
    <property type="match status" value="1"/>
</dbReference>
<dbReference type="Proteomes" id="UP000594454">
    <property type="component" value="Chromosome 2"/>
</dbReference>
<gene>
    <name evidence="4" type="ORF">HERILL_LOCUS6134</name>
</gene>
<feature type="domain" description="GST N-terminal" evidence="2">
    <location>
        <begin position="2"/>
        <end position="83"/>
    </location>
</feature>
<dbReference type="PANTHER" id="PTHR43969">
    <property type="entry name" value="GLUTATHIONE S TRANSFERASE D10, ISOFORM A-RELATED"/>
    <property type="match status" value="1"/>
</dbReference>
<reference evidence="4 5" key="1">
    <citation type="submission" date="2020-11" db="EMBL/GenBank/DDBJ databases">
        <authorList>
            <person name="Wallbank WR R."/>
            <person name="Pardo Diaz C."/>
            <person name="Kozak K."/>
            <person name="Martin S."/>
            <person name="Jiggins C."/>
            <person name="Moest M."/>
            <person name="Warren A I."/>
            <person name="Generalovic N T."/>
            <person name="Byers J.R.P. K."/>
            <person name="Montejo-Kovacevich G."/>
            <person name="Yen C E."/>
        </authorList>
    </citation>
    <scope>NUCLEOTIDE SEQUENCE [LARGE SCALE GENOMIC DNA]</scope>
</reference>
<proteinExistence type="predicted"/>
<dbReference type="SUPFAM" id="SSF47616">
    <property type="entry name" value="GST C-terminal domain-like"/>
    <property type="match status" value="1"/>
</dbReference>
<dbReference type="PANTHER" id="PTHR43969:SF8">
    <property type="entry name" value="GLUTATHIONE S TRANSFERASE E13, ISOFORM A-RELATED"/>
    <property type="match status" value="1"/>
</dbReference>
<dbReference type="OrthoDB" id="2309723at2759"/>
<dbReference type="CDD" id="cd03177">
    <property type="entry name" value="GST_C_Delta_Epsilon"/>
    <property type="match status" value="1"/>
</dbReference>
<dbReference type="InterPro" id="IPR010987">
    <property type="entry name" value="Glutathione-S-Trfase_C-like"/>
</dbReference>
<dbReference type="GO" id="GO:0004364">
    <property type="term" value="F:glutathione transferase activity"/>
    <property type="evidence" value="ECO:0007669"/>
    <property type="project" value="TreeGrafter"/>
</dbReference>
<keyword evidence="5" id="KW-1185">Reference proteome</keyword>
<accession>A0A7R8UMB6</accession>
<dbReference type="InterPro" id="IPR040079">
    <property type="entry name" value="Glutathione_S-Trfase"/>
</dbReference>